<proteinExistence type="predicted"/>
<evidence type="ECO:0000313" key="3">
    <source>
        <dbReference type="Proteomes" id="UP001381693"/>
    </source>
</evidence>
<keyword evidence="3" id="KW-1185">Reference proteome</keyword>
<sequence>MGVEVEKEEKANNGQQTEGCEEKLVGPADDSVDSQAPTTAQLTVTSTSSPYNTTTTTVIKPRRFHIRRKFEELGHVTRKQEEEEEKKKKNMEVQD</sequence>
<feature type="compositionally biased region" description="Basic and acidic residues" evidence="1">
    <location>
        <begin position="1"/>
        <end position="11"/>
    </location>
</feature>
<dbReference type="Proteomes" id="UP001381693">
    <property type="component" value="Unassembled WGS sequence"/>
</dbReference>
<organism evidence="2 3">
    <name type="scientific">Halocaridina rubra</name>
    <name type="common">Hawaiian red shrimp</name>
    <dbReference type="NCBI Taxonomy" id="373956"/>
    <lineage>
        <taxon>Eukaryota</taxon>
        <taxon>Metazoa</taxon>
        <taxon>Ecdysozoa</taxon>
        <taxon>Arthropoda</taxon>
        <taxon>Crustacea</taxon>
        <taxon>Multicrustacea</taxon>
        <taxon>Malacostraca</taxon>
        <taxon>Eumalacostraca</taxon>
        <taxon>Eucarida</taxon>
        <taxon>Decapoda</taxon>
        <taxon>Pleocyemata</taxon>
        <taxon>Caridea</taxon>
        <taxon>Atyoidea</taxon>
        <taxon>Atyidae</taxon>
        <taxon>Halocaridina</taxon>
    </lineage>
</organism>
<feature type="region of interest" description="Disordered" evidence="1">
    <location>
        <begin position="70"/>
        <end position="95"/>
    </location>
</feature>
<name>A0AAN8WS55_HALRR</name>
<feature type="compositionally biased region" description="Low complexity" evidence="1">
    <location>
        <begin position="43"/>
        <end position="57"/>
    </location>
</feature>
<accession>A0AAN8WS55</accession>
<evidence type="ECO:0000256" key="1">
    <source>
        <dbReference type="SAM" id="MobiDB-lite"/>
    </source>
</evidence>
<comment type="caution">
    <text evidence="2">The sequence shown here is derived from an EMBL/GenBank/DDBJ whole genome shotgun (WGS) entry which is preliminary data.</text>
</comment>
<dbReference type="EMBL" id="JAXCGZ010015097">
    <property type="protein sequence ID" value="KAK7071341.1"/>
    <property type="molecule type" value="Genomic_DNA"/>
</dbReference>
<feature type="region of interest" description="Disordered" evidence="1">
    <location>
        <begin position="1"/>
        <end position="57"/>
    </location>
</feature>
<reference evidence="2 3" key="1">
    <citation type="submission" date="2023-11" db="EMBL/GenBank/DDBJ databases">
        <title>Halocaridina rubra genome assembly.</title>
        <authorList>
            <person name="Smith C."/>
        </authorList>
    </citation>
    <scope>NUCLEOTIDE SEQUENCE [LARGE SCALE GENOMIC DNA]</scope>
    <source>
        <strain evidence="2">EP-1</strain>
        <tissue evidence="2">Whole</tissue>
    </source>
</reference>
<evidence type="ECO:0000313" key="2">
    <source>
        <dbReference type="EMBL" id="KAK7071341.1"/>
    </source>
</evidence>
<protein>
    <submittedName>
        <fullName evidence="2">Uncharacterized protein</fullName>
    </submittedName>
</protein>
<dbReference type="AlphaFoldDB" id="A0AAN8WS55"/>
<feature type="compositionally biased region" description="Polar residues" evidence="1">
    <location>
        <begin position="33"/>
        <end position="42"/>
    </location>
</feature>
<gene>
    <name evidence="2" type="ORF">SK128_011958</name>
</gene>